<proteinExistence type="predicted"/>
<feature type="compositionally biased region" description="Pro residues" evidence="1">
    <location>
        <begin position="145"/>
        <end position="155"/>
    </location>
</feature>
<protein>
    <submittedName>
        <fullName evidence="2">Uncharacterized protein</fullName>
    </submittedName>
</protein>
<dbReference type="STRING" id="1314771.A0A197JC64"/>
<sequence length="155" mass="17048">MEETQSFCLNGMTKIEKIPIQHVDGQNVIHWKDIEQVFPGVKYVKNGDVAIPCYVKCFPGVVLNVVLSSDTEHVYVDPPLRVPSMVPTMALHSALTVDRANARADHPSDPSSEDKLVEDLRVTSALAEMPIEDIGTYNSSTGPSNLPPRSPPKRL</sequence>
<dbReference type="Proteomes" id="UP000078512">
    <property type="component" value="Unassembled WGS sequence"/>
</dbReference>
<feature type="region of interest" description="Disordered" evidence="1">
    <location>
        <begin position="98"/>
        <end position="117"/>
    </location>
</feature>
<reference evidence="2 3" key="1">
    <citation type="submission" date="2016-05" db="EMBL/GenBank/DDBJ databases">
        <title>Genome sequencing reveals origins of a unique bacterial endosymbiosis in the earliest lineages of terrestrial Fungi.</title>
        <authorList>
            <consortium name="DOE Joint Genome Institute"/>
            <person name="Uehling J."/>
            <person name="Gryganskyi A."/>
            <person name="Hameed K."/>
            <person name="Tschaplinski T."/>
            <person name="Misztal P."/>
            <person name="Wu S."/>
            <person name="Desiro A."/>
            <person name="Vande Pol N."/>
            <person name="Du Z.-Y."/>
            <person name="Zienkiewicz A."/>
            <person name="Zienkiewicz K."/>
            <person name="Morin E."/>
            <person name="Tisserant E."/>
            <person name="Splivallo R."/>
            <person name="Hainaut M."/>
            <person name="Henrissat B."/>
            <person name="Ohm R."/>
            <person name="Kuo A."/>
            <person name="Yan J."/>
            <person name="Lipzen A."/>
            <person name="Nolan M."/>
            <person name="Labutti K."/>
            <person name="Barry K."/>
            <person name="Goldstein A."/>
            <person name="Labbe J."/>
            <person name="Schadt C."/>
            <person name="Tuskan G."/>
            <person name="Grigoriev I."/>
            <person name="Martin F."/>
            <person name="Vilgalys R."/>
            <person name="Bonito G."/>
        </authorList>
    </citation>
    <scope>NUCLEOTIDE SEQUENCE [LARGE SCALE GENOMIC DNA]</scope>
    <source>
        <strain evidence="2 3">AG-77</strain>
    </source>
</reference>
<name>A0A197JC64_9FUNG</name>
<dbReference type="OrthoDB" id="2395959at2759"/>
<keyword evidence="3" id="KW-1185">Reference proteome</keyword>
<accession>A0A197JC64</accession>
<feature type="region of interest" description="Disordered" evidence="1">
    <location>
        <begin position="132"/>
        <end position="155"/>
    </location>
</feature>
<feature type="compositionally biased region" description="Basic and acidic residues" evidence="1">
    <location>
        <begin position="100"/>
        <end position="117"/>
    </location>
</feature>
<evidence type="ECO:0000313" key="2">
    <source>
        <dbReference type="EMBL" id="OAQ22059.1"/>
    </source>
</evidence>
<evidence type="ECO:0000313" key="3">
    <source>
        <dbReference type="Proteomes" id="UP000078512"/>
    </source>
</evidence>
<dbReference type="AlphaFoldDB" id="A0A197JC64"/>
<organism evidence="2 3">
    <name type="scientific">Linnemannia elongata AG-77</name>
    <dbReference type="NCBI Taxonomy" id="1314771"/>
    <lineage>
        <taxon>Eukaryota</taxon>
        <taxon>Fungi</taxon>
        <taxon>Fungi incertae sedis</taxon>
        <taxon>Mucoromycota</taxon>
        <taxon>Mortierellomycotina</taxon>
        <taxon>Mortierellomycetes</taxon>
        <taxon>Mortierellales</taxon>
        <taxon>Mortierellaceae</taxon>
        <taxon>Linnemannia</taxon>
    </lineage>
</organism>
<evidence type="ECO:0000256" key="1">
    <source>
        <dbReference type="SAM" id="MobiDB-lite"/>
    </source>
</evidence>
<gene>
    <name evidence="2" type="ORF">K457DRAFT_131510</name>
</gene>
<dbReference type="EMBL" id="KV442263">
    <property type="protein sequence ID" value="OAQ22059.1"/>
    <property type="molecule type" value="Genomic_DNA"/>
</dbReference>